<dbReference type="Pfam" id="PF00109">
    <property type="entry name" value="ketoacyl-synt"/>
    <property type="match status" value="3"/>
</dbReference>
<feature type="compositionally biased region" description="Polar residues" evidence="11">
    <location>
        <begin position="990"/>
        <end position="1002"/>
    </location>
</feature>
<evidence type="ECO:0000256" key="6">
    <source>
        <dbReference type="ARBA" id="ARBA00023194"/>
    </source>
</evidence>
<evidence type="ECO:0000313" key="16">
    <source>
        <dbReference type="Proteomes" id="UP001612928"/>
    </source>
</evidence>
<dbReference type="SMART" id="SM00829">
    <property type="entry name" value="PKS_ER"/>
    <property type="match status" value="1"/>
</dbReference>
<dbReference type="InterPro" id="IPR042104">
    <property type="entry name" value="PKS_dehydratase_sf"/>
</dbReference>
<evidence type="ECO:0000259" key="14">
    <source>
        <dbReference type="PROSITE" id="PS52019"/>
    </source>
</evidence>
<reference evidence="15 16" key="1">
    <citation type="submission" date="2024-10" db="EMBL/GenBank/DDBJ databases">
        <title>The Natural Products Discovery Center: Release of the First 8490 Sequenced Strains for Exploring Actinobacteria Biosynthetic Diversity.</title>
        <authorList>
            <person name="Kalkreuter E."/>
            <person name="Kautsar S.A."/>
            <person name="Yang D."/>
            <person name="Bader C.D."/>
            <person name="Teijaro C.N."/>
            <person name="Fluegel L."/>
            <person name="Davis C.M."/>
            <person name="Simpson J.R."/>
            <person name="Lauterbach L."/>
            <person name="Steele A.D."/>
            <person name="Gui C."/>
            <person name="Meng S."/>
            <person name="Li G."/>
            <person name="Viehrig K."/>
            <person name="Ye F."/>
            <person name="Su P."/>
            <person name="Kiefer A.F."/>
            <person name="Nichols A."/>
            <person name="Cepeda A.J."/>
            <person name="Yan W."/>
            <person name="Fan B."/>
            <person name="Jiang Y."/>
            <person name="Adhikari A."/>
            <person name="Zheng C.-J."/>
            <person name="Schuster L."/>
            <person name="Cowan T.M."/>
            <person name="Smanski M.J."/>
            <person name="Chevrette M.G."/>
            <person name="De Carvalho L.P.S."/>
            <person name="Shen B."/>
        </authorList>
    </citation>
    <scope>NUCLEOTIDE SEQUENCE [LARGE SCALE GENOMIC DNA]</scope>
    <source>
        <strain evidence="15 16">NPDC049503</strain>
    </source>
</reference>
<dbReference type="SUPFAM" id="SSF52151">
    <property type="entry name" value="FabD/lysophospholipase-like"/>
    <property type="match status" value="3"/>
</dbReference>
<feature type="region of interest" description="Disordered" evidence="11">
    <location>
        <begin position="4126"/>
        <end position="4169"/>
    </location>
</feature>
<dbReference type="SUPFAM" id="SSF53901">
    <property type="entry name" value="Thiolase-like"/>
    <property type="match status" value="3"/>
</dbReference>
<dbReference type="SUPFAM" id="SSF50129">
    <property type="entry name" value="GroES-like"/>
    <property type="match status" value="1"/>
</dbReference>
<evidence type="ECO:0000256" key="11">
    <source>
        <dbReference type="SAM" id="MobiDB-lite"/>
    </source>
</evidence>
<name>A0ABW8AEZ2_9ACTN</name>
<dbReference type="Pfam" id="PF13602">
    <property type="entry name" value="ADH_zinc_N_2"/>
    <property type="match status" value="1"/>
</dbReference>
<dbReference type="Gene3D" id="3.30.70.3290">
    <property type="match status" value="3"/>
</dbReference>
<keyword evidence="10" id="KW-0175">Coiled coil</keyword>
<dbReference type="InterPro" id="IPR049552">
    <property type="entry name" value="PKS_DH_N"/>
</dbReference>
<dbReference type="Pfam" id="PF00698">
    <property type="entry name" value="Acyl_transf_1"/>
    <property type="match status" value="3"/>
</dbReference>
<dbReference type="InterPro" id="IPR032821">
    <property type="entry name" value="PKS_assoc"/>
</dbReference>
<dbReference type="InterPro" id="IPR020806">
    <property type="entry name" value="PKS_PP-bd"/>
</dbReference>
<comment type="caution">
    <text evidence="15">The sequence shown here is derived from an EMBL/GenBank/DDBJ whole genome shotgun (WGS) entry which is preliminary data.</text>
</comment>
<feature type="compositionally biased region" description="Low complexity" evidence="11">
    <location>
        <begin position="1281"/>
        <end position="1297"/>
    </location>
</feature>
<dbReference type="SUPFAM" id="SSF47336">
    <property type="entry name" value="ACP-like"/>
    <property type="match status" value="3"/>
</dbReference>
<dbReference type="InterPro" id="IPR013968">
    <property type="entry name" value="PKS_KR"/>
</dbReference>
<dbReference type="InterPro" id="IPR006162">
    <property type="entry name" value="Ppantetheine_attach_site"/>
</dbReference>
<feature type="region of interest" description="N-terminal hotdog fold" evidence="9">
    <location>
        <begin position="2875"/>
        <end position="2993"/>
    </location>
</feature>
<dbReference type="Gene3D" id="3.10.129.110">
    <property type="entry name" value="Polyketide synthase dehydratase"/>
    <property type="match status" value="2"/>
</dbReference>
<evidence type="ECO:0000256" key="3">
    <source>
        <dbReference type="ARBA" id="ARBA00022450"/>
    </source>
</evidence>
<feature type="domain" description="PKS/mFAS DH" evidence="14">
    <location>
        <begin position="2875"/>
        <end position="3148"/>
    </location>
</feature>
<dbReference type="InterPro" id="IPR049900">
    <property type="entry name" value="PKS_mFAS_DH"/>
</dbReference>
<dbReference type="CDD" id="cd08952">
    <property type="entry name" value="KR_1_SDR_x"/>
    <property type="match status" value="1"/>
</dbReference>
<dbReference type="SUPFAM" id="SSF55048">
    <property type="entry name" value="Probable ACP-binding domain of malonyl-CoA ACP transacylase"/>
    <property type="match status" value="3"/>
</dbReference>
<feature type="domain" description="Carrier" evidence="12">
    <location>
        <begin position="1921"/>
        <end position="1996"/>
    </location>
</feature>
<feature type="region of interest" description="Disordered" evidence="11">
    <location>
        <begin position="982"/>
        <end position="1002"/>
    </location>
</feature>
<dbReference type="PROSITE" id="PS00012">
    <property type="entry name" value="PHOSPHOPANTETHEINE"/>
    <property type="match status" value="2"/>
</dbReference>
<dbReference type="Pfam" id="PF00550">
    <property type="entry name" value="PP-binding"/>
    <property type="match status" value="3"/>
</dbReference>
<feature type="active site" description="Proton donor; for dehydratase activity" evidence="9">
    <location>
        <position position="3071"/>
    </location>
</feature>
<feature type="compositionally biased region" description="Pro residues" evidence="11">
    <location>
        <begin position="4127"/>
        <end position="4137"/>
    </location>
</feature>
<dbReference type="Pfam" id="PF18369">
    <property type="entry name" value="PKS_DE"/>
    <property type="match status" value="1"/>
</dbReference>
<dbReference type="CDD" id="cd00833">
    <property type="entry name" value="PKS"/>
    <property type="match status" value="3"/>
</dbReference>
<dbReference type="InterPro" id="IPR015083">
    <property type="entry name" value="NorB/c/GfsB-D-like_docking"/>
</dbReference>
<dbReference type="SMART" id="SM01294">
    <property type="entry name" value="PKS_PP_betabranch"/>
    <property type="match status" value="3"/>
</dbReference>
<feature type="region of interest" description="N-terminal hotdog fold" evidence="9">
    <location>
        <begin position="893"/>
        <end position="1014"/>
    </location>
</feature>
<dbReference type="PROSITE" id="PS00606">
    <property type="entry name" value="KS3_1"/>
    <property type="match status" value="3"/>
</dbReference>
<dbReference type="InterPro" id="IPR055123">
    <property type="entry name" value="SpnB-like_Rossmann"/>
</dbReference>
<dbReference type="InterPro" id="IPR001227">
    <property type="entry name" value="Ac_transferase_dom_sf"/>
</dbReference>
<dbReference type="SMART" id="SM00826">
    <property type="entry name" value="PKS_DH"/>
    <property type="match status" value="2"/>
</dbReference>
<feature type="domain" description="Ketosynthase family 3 (KS3)" evidence="13">
    <location>
        <begin position="35"/>
        <end position="458"/>
    </location>
</feature>
<keyword evidence="7" id="KW-0511">Multifunctional enzyme</keyword>
<keyword evidence="5" id="KW-0808">Transferase</keyword>
<keyword evidence="4" id="KW-0597">Phosphoprotein</keyword>
<dbReference type="SMART" id="SM00823">
    <property type="entry name" value="PKS_PP"/>
    <property type="match status" value="3"/>
</dbReference>
<dbReference type="InterPro" id="IPR050091">
    <property type="entry name" value="PKS_NRPS_Biosynth_Enz"/>
</dbReference>
<dbReference type="InterPro" id="IPR020843">
    <property type="entry name" value="ER"/>
</dbReference>
<dbReference type="Gene3D" id="3.40.50.720">
    <property type="entry name" value="NAD(P)-binding Rossmann-like Domain"/>
    <property type="match status" value="5"/>
</dbReference>
<evidence type="ECO:0000256" key="4">
    <source>
        <dbReference type="ARBA" id="ARBA00022553"/>
    </source>
</evidence>
<dbReference type="Pfam" id="PF08659">
    <property type="entry name" value="KR"/>
    <property type="match status" value="3"/>
</dbReference>
<dbReference type="PROSITE" id="PS50075">
    <property type="entry name" value="CARRIER"/>
    <property type="match status" value="3"/>
</dbReference>
<proteinExistence type="predicted"/>
<evidence type="ECO:0000256" key="1">
    <source>
        <dbReference type="ARBA" id="ARBA00001957"/>
    </source>
</evidence>
<feature type="coiled-coil region" evidence="10">
    <location>
        <begin position="6"/>
        <end position="33"/>
    </location>
</feature>
<evidence type="ECO:0000256" key="2">
    <source>
        <dbReference type="ARBA" id="ARBA00004792"/>
    </source>
</evidence>
<dbReference type="InterPro" id="IPR014031">
    <property type="entry name" value="Ketoacyl_synth_C"/>
</dbReference>
<dbReference type="Pfam" id="PF02801">
    <property type="entry name" value="Ketoacyl-synt_C"/>
    <property type="match status" value="3"/>
</dbReference>
<accession>A0ABW8AEZ2</accession>
<dbReference type="EMBL" id="JBITMB010000010">
    <property type="protein sequence ID" value="MFI7445017.1"/>
    <property type="molecule type" value="Genomic_DNA"/>
</dbReference>
<dbReference type="Pfam" id="PF08240">
    <property type="entry name" value="ADH_N"/>
    <property type="match status" value="1"/>
</dbReference>
<dbReference type="InterPro" id="IPR049551">
    <property type="entry name" value="PKS_DH_C"/>
</dbReference>
<evidence type="ECO:0000256" key="9">
    <source>
        <dbReference type="PROSITE-ProRule" id="PRU01363"/>
    </source>
</evidence>
<dbReference type="PROSITE" id="PS52019">
    <property type="entry name" value="PKS_MFAS_DH"/>
    <property type="match status" value="2"/>
</dbReference>
<feature type="domain" description="Carrier" evidence="12">
    <location>
        <begin position="5133"/>
        <end position="5211"/>
    </location>
</feature>
<evidence type="ECO:0000313" key="15">
    <source>
        <dbReference type="EMBL" id="MFI7445017.1"/>
    </source>
</evidence>
<dbReference type="SMART" id="SM00822">
    <property type="entry name" value="PKS_KR"/>
    <property type="match status" value="3"/>
</dbReference>
<keyword evidence="3" id="KW-0596">Phosphopantetheine</keyword>
<dbReference type="NCBIfam" id="NF045894">
    <property type="entry name" value="PKS_plus_SDR"/>
    <property type="match status" value="1"/>
</dbReference>
<dbReference type="Pfam" id="PF14765">
    <property type="entry name" value="PS-DH"/>
    <property type="match status" value="2"/>
</dbReference>
<feature type="active site" description="Proton donor; for dehydratase activity" evidence="9">
    <location>
        <position position="1088"/>
    </location>
</feature>
<dbReference type="InterPro" id="IPR016036">
    <property type="entry name" value="Malonyl_transacylase_ACP-bd"/>
</dbReference>
<dbReference type="Gene3D" id="6.10.140.1830">
    <property type="match status" value="1"/>
</dbReference>
<feature type="region of interest" description="C-terminal hotdog fold" evidence="9">
    <location>
        <begin position="1029"/>
        <end position="1166"/>
    </location>
</feature>
<dbReference type="InterPro" id="IPR014030">
    <property type="entry name" value="Ketoacyl_synth_N"/>
</dbReference>
<sequence length="5290" mass="550037">MTNANEDRLREYLRRAIAEAQDAQRRLREAEEADREPIAIVGMACRFPGGVTSPEELWELVAAGRDAITEFPADRGWDLAALLGSGTGPGTSTTRYGGFLRDAADFDADFFRISPREALAMDPQQRLLLETSWEAFERAGIDPVSLGGSRTGVFAGLMYHDYQSRLHTVPEELEGFLGNGNAASVATGRIAYTFGLEGPAVTIDTACSSSLVALHLAVQSLRRGECTLALAGGVTVMASPNTFVEFSRQRGLAADGRCKPFAEGADGTGWSEGVGLLVLERLSDARRHGRRVLAVVRGSAVNQDGASNGLTAPNGPSQQRVIAQALAGAGLSADDVDAVEAHGTGTALGDPIEAQALIAAYGRGRERPLWLGSVKSNIGHTQAAAGVAGVIKMVEAMRHGVLPRTLHVGEPTPHVDWSSGAVELLTEQRPWPATDRPRRAGVSSFGISGTNAHVILEQPAPSEEPVVAAQGPVPWLLSARSPEALREQASRLLSIVDDADLNDVAYTLATARAGLPYRAAAVGRDREELAQALTAVASAAHLAEPVKGRTAFLFSGQGSQRVGMGLGLGERYPVFAAAFDEVCARLEPSLREVIAAGSEALDRTLFAQSGLFAVQVALFRLVESWGVRPDFVLGHSVGELAAAHVAGVLSLDDACALVGARARLMQALPAGGAMSALSAGEAEVAPLLSAGVEIAAVNAPGSVVVSGDVGEVARVEAVVAGWGRRVRRLRVSHAFHSARMEPMLEAFAEVARGLTFHAPLIPVVSTLTGQPTPEIATAGYWVRQVREPVRFGQALDWLHDVPVLLEVGPDATLTAMAADRDVVPLLRRDKDEVRAVIDALAGLHVRGVRPDWTAVLPGRPIDLPTYPFQRRRYWLAPTPGTDAAGLGQTPLGHPLLGAAISLADNDGLLLTGRLSTRTHPWLADHVIAGSPILPGAALVELAVRAADQAGCGHLEELTIEAPLVLPGPGTVSVQLRVGTADRTGRREVSIHSSSSGDDWTRHATGTVTPQPAAPGTGGQAIGAWPPPGAEPVELDGHYEALAEAGLGYGPAFRGLRAVWRAEDDVYAEVALPEAAGTETYGLHPALLDAVLHALAAATPPSAGQPPRIPFSWSGVTLHAAAATTLRARLTPAGADAVSIVAADATGAPVVTVDSLVLRPLAAPAAQHDDSLFRVEWSAVPMEAGRNAGVTVVHCEPPRTGDLAADTHVAVHATLAALQEWLAGEPGDDARLMIVTRHAVAAVPGDPAPDPAAAAIWGLVRGAQGEHPGRILLVDTDAPADLAEPAAPADPADLARPAHPARPADPVQPVVAGEPEIAIRAGTAYAPRLARMSTHRGLVPPASPHWRLDVTAKGTLDHLALRAHPEQELGPGQVRLRVRAAGVNFRDVLIALDLYPADVPLGGEGAGTVVEVGPGVTGLAPGDRVFGLFSHAFGTSAVADHRMLAPIPAGWSYEEAASVPIAYLTAYYGLVELARLREGERVLIHAATGGVGSAAVALAQQLGAEVFATASPAKWAALRERGLDDAHIASSRTLDFAATFTAGMDVILNSLTGEFLDASLRMLAPGGRFLEMGKTDLRDPAGLPGTDYQPFDLMRVEPERVQSMLADLLALFESGALRLPPITTWDVRRAPEAFRHVSQAQHIGKVVLTVPRPLWTPEGTVLVTGGTGTLGRLVARHLVSVHGVREVVLVGRRGGVSLEGLPGVRVVAGDVTDRSAMAALVGSLPDLSVVVHAAGVVDDGVVAGLSAEQVDRVLAAKVTGGTVLHEVTRDLAGFVVFSSAVGTLGGAGQAAYGAANAFLDALVTQRVERGLPGVSLAWGLWAESSGMTGGLGAADLARMARSGVAPLTTEHALHLLDAALAAAEPVQVPVALDLTAFRGDTEVPAMLRGLVRAPVHRTTARSAAETSYAQRLAAMPDADRYRALLDLAREHAAAVLGHAAPDAVDGERPFKDLGFDSLTGVEFRNRLTAATGLRLPATLIFDHPTPAALAGHLRRELLGSSPITSAPVATGVSDDPIVIVGMACRYPGGVSSPEGLWELVASGGDGIGGFPADRGWDLGALFDPDPERPGRSYVREGGFLYDAGDFDAGFFGISPREALAMDPQQRLLLETSWEAFERAGIDPATLRGAQAGVFVGGMRQEYGPLLGRGAEEVEGYLLTGGAASVLSGRVAYTFGLEGPAVTIDTACSSSLVALHLAGRALRAGECSLALVGGVTVMSSPGVFVEFSRQRGLAADGRCKSFAEGADGTGWSEGVGVLVLERLSDAVRHGRRVLAVVRGSAVNQDGASNGLTAPNGPAQQRVIERALAEARLAPGDVDVVEAHGTGTALGDPIEAQALIAAYGQGRGRERPLWLGSVKSNIGHTQAAAGVAGVIKMVQAMRHGVLPRTLHVDAPSSHVDWSSGAVGLLTERRSWPAGDRPRRAGVSSFGISGTNAHVILEEPPTPPETPTTETEPGIVPVLLSARSADALQTQAADLAAFLDRNPDVPLRDVAWSSANRPVLAHRAAIVAGHRDELLAELTRISDPGPVSPGKVAFLFSGQGSQRVGMGLGLGERYPVFAAAFDEVCARLEPSLRGVIAAGSEALDRTLFAQSGLFAVQVALFRLVESWGVRPDFVLGHSVGELAAAHVAGVLSLDDACALVGARARLMQALPAGGAMSALSAGEAEVAPLLSAGVEIAAVNAPGSVVVSGDVGEVARVEAVVAGWGRRVRRLRVSHAFHSARMEPMLEAFAEVARGLTFHAPSIPVVSTLTGQPTPEIATAGYWVRQVREPVRFGQALDWLHDVPVLLEVGPDATLTAMAADRDVVPLLRRDKDEPRALLTALAAAHTRGAQVGWRTMLTGSLVDLPTYPFQRRRYWLAPTLGTDAAGLGLAPAGHPLLGATVPLAQDGGTVITGRLSTRSHPWLADHVVAGALVIPAAVFAELALHAAAHAGRDQIGELSLQTPLVIPEGGEVTVQISVDADGHRLTIHARPGTDQPWTRHAVATLTADAGTSPPEDGTDPGLASGPPDGDPADVDALYTAMSAAGLDYGPAFQGLRAAWRHGGRVYADVALPEPQQAGAERYAVHPALLDAALHAAGLGVLSGTDAARIPFVMTGLRVHVPGVTAARARLTPLTPDSLALTLADATGRTVATVDTIAFRPLPAERPDADMYTVDWAEVQAPDVVPQARIAVLGEPYEGIAAPSYPDLAALPTGAQAPQYVLVPLTPANDAGRAGRQDDDVAAVHATAERALALARGWLADDRFPGARLVVLTRGAMASRPEEDVDDLAGAAAWGLVRSAQSEHPGRFVLVDLDEPAQAPDSLRRALATGEPQLALRGGTMLAPRLARASMRDEPPAAYDPEGTVLITGATGALGGLLARHLVSERGVRRLLLASRSGADALTAPALRAELERLGARVEFAACDLSHRDQVAALIGAVDPEHPLTAVVHAAGVLDDGVLESLTPDRLAAVLRPKADAALHLHELTRGPVAFVLFSSAAATFGTPGQANYAAANSVLDALAQRRRARGLPATSLAWGLWDVEAGMAVTARQGTAALTPGAGLALFDAAGRYGHAVLVPARLDLTTIARSGEPPHLLRRLVRTRRRPAEPAGTHLARRLAGLSGQERERAALEAVRAEVAAVLGHRGPEAVPPAATFAELGLDSLTAVELRNALAARTGARLPATLVFDHPTPATLAGFLLREILDTPAAPAPVVVDRPSADEPIAIVAMACRYPGGVRSPEDLWELVAAGGDAISPFPTDRGWNLSALYDPDPDRPGTSYTREGGFLYDADRFDADLFGIGPREALAMDPQQRLLLEVGWETFERAGLDPTSMSGSDTGVFVGVMYHDYVTLLPSVPTDLEGYVGTGTAGSVVSGRLAYAFGLEGPAVTVDTACSSSLVAMHLAAQALRRGECSMALAGGVTVMATPGTFVEFSRQRGLAPDGRCKSFAASADGTGWAEGVGLVLLERLSDARRNGHHVLAVLRGSAVNQDGASNGLTAPNGPSQQRVIQRALADARLAPGDVDAVEAHGTGTALGDPVEAQALIATYGDRDRPLWLGSVKSNIGHTQAAAGVAGVIKMVQAMRHGTLPRTLHVDDPTPHVDWSSGAVELLTEQRPWPATDRPRRAAVSSFGISGTNAHVILQAVPAEPAPPASPEPEPPARREPEPQPAAGREPEVERAAGREPGPLPWVVSAATEPALREQARRLLTRLERDPEPDLAGLGLALATTRAGLERRAVLVGADVPAFTRGLRALAAGEPAAGVVRGSAGAGAEAVFVFPGQGPQWLGMGAALLDSSPVFAARIAECAQALAPYLDLSLEDVLRGKGDLERVDVVQPALWSMMVALAELWRAYGVRPAAVVGHSQGEIAAACVAGALSLADGARVVALRSRALRALAGTGGMASVQAPPDRLDLDGTGLTVAAVNAPSSVVVAGDHAALDALVARCEAEGIRARRLPVDYASHSPGVEPIRDDLRATLAGIAPRPPAVPFLSTVTGQWVEDASLDAEYWYRNLRQPVLFAEATGALLDRGHRMFVEVGPHPVLAAGIQESGEQAGLALTVAATLRRDDGGLDRFLTALGEAYANGVAVDWRAAYDGRQATRVELPTYAFQGRRYWLEPEPATAVGTDPAEAAFWQAVASADAGQVARTLGVADPGPLDAVLPALTAWHARRGERNATTSWRYEVTWTPVAAEASGLSGTWLLVVPETPAAGASAAFCAAALAEAGAEVVTVTHGPQLSLPGGLAGVVSLLALDDVPVPGHPAVSAGLAATLALVKKLDGADVPLWLVTRGAVRTGASDGPDEPGQAQVWGLGRTVALELPRLWGGLIDLPATLDARAATHLARALAGTGGEDQLAVRPSGLLARRLARLPAPAPGPGFRARGTVLVTGGTGGFGAHVARWLVGLGAEHLVLVPERPGEGDLDAAAFGGARVTVADCDLTDRAALAALLAEHPPTAVFHTAGALNAAPLAGTSSAELDAVLGAKALGATHLHELLAGHELDAFVLFSSIAGVWGSAGQAAYAAANAHLDALAGHRRARGLPATAVAWGLWAEVDLGDPAAEAERREQLRRRGVPPMPPALALAALGQALEEDRPALVLADVDWERFVPAFTALRRRPFVEDLPEVAGVLRAAAESRLADAGNAELPRRLAGLTDAERRRLLLRAVRAEIAAVLGHDGADAVEPGRQLRELGLDSLAAVNLRNRLGAATGLDLPPTLVFDHPTAEDLAAHLGARLDEAARPSLDDALAGMAAAMAAIPPGDPAAERAAARLQALLGELTARHEPPAPAAEAVAERLRVASDDELFDFLDAELEG</sequence>
<dbReference type="Gene3D" id="3.90.180.10">
    <property type="entry name" value="Medium-chain alcohol dehydrogenases, catalytic domain"/>
    <property type="match status" value="1"/>
</dbReference>
<dbReference type="Pfam" id="PF21089">
    <property type="entry name" value="PKS_DH_N"/>
    <property type="match status" value="2"/>
</dbReference>
<dbReference type="SMART" id="SM00825">
    <property type="entry name" value="PKS_KS"/>
    <property type="match status" value="3"/>
</dbReference>
<organism evidence="15 16">
    <name type="scientific">Nonomuraea indica</name>
    <dbReference type="NCBI Taxonomy" id="1581193"/>
    <lineage>
        <taxon>Bacteria</taxon>
        <taxon>Bacillati</taxon>
        <taxon>Actinomycetota</taxon>
        <taxon>Actinomycetes</taxon>
        <taxon>Streptosporangiales</taxon>
        <taxon>Streptosporangiaceae</taxon>
        <taxon>Nonomuraea</taxon>
    </lineage>
</organism>
<feature type="active site" description="Proton acceptor; for dehydratase activity" evidence="9">
    <location>
        <position position="2907"/>
    </location>
</feature>
<dbReference type="Gene3D" id="3.40.366.10">
    <property type="entry name" value="Malonyl-Coenzyme A Acyl Carrier Protein, domain 2"/>
    <property type="match status" value="3"/>
</dbReference>
<evidence type="ECO:0000259" key="12">
    <source>
        <dbReference type="PROSITE" id="PS50075"/>
    </source>
</evidence>
<dbReference type="CDD" id="cd05195">
    <property type="entry name" value="enoyl_red"/>
    <property type="match status" value="1"/>
</dbReference>
<dbReference type="Gene3D" id="3.40.47.10">
    <property type="match status" value="3"/>
</dbReference>
<dbReference type="Proteomes" id="UP001612928">
    <property type="component" value="Unassembled WGS sequence"/>
</dbReference>
<feature type="region of interest" description="C-terminal hotdog fold" evidence="9">
    <location>
        <begin position="3010"/>
        <end position="3148"/>
    </location>
</feature>
<dbReference type="InterPro" id="IPR011032">
    <property type="entry name" value="GroES-like_sf"/>
</dbReference>
<comment type="cofactor">
    <cofactor evidence="1">
        <name>pantetheine 4'-phosphate</name>
        <dbReference type="ChEBI" id="CHEBI:47942"/>
    </cofactor>
</comment>
<dbReference type="InterPro" id="IPR041618">
    <property type="entry name" value="PKS_DE"/>
</dbReference>
<dbReference type="InterPro" id="IPR020841">
    <property type="entry name" value="PKS_Beta-ketoAc_synthase_dom"/>
</dbReference>
<feature type="domain" description="Ketosynthase family 3 (KS3)" evidence="13">
    <location>
        <begin position="2013"/>
        <end position="2439"/>
    </location>
</feature>
<keyword evidence="16" id="KW-1185">Reference proteome</keyword>
<feature type="region of interest" description="Disordered" evidence="11">
    <location>
        <begin position="2988"/>
        <end position="3013"/>
    </location>
</feature>
<dbReference type="InterPro" id="IPR014043">
    <property type="entry name" value="Acyl_transferase_dom"/>
</dbReference>
<protein>
    <submittedName>
        <fullName evidence="15">Type I polyketide synthase</fullName>
    </submittedName>
</protein>
<evidence type="ECO:0000256" key="10">
    <source>
        <dbReference type="SAM" id="Coils"/>
    </source>
</evidence>
<dbReference type="InterPro" id="IPR009081">
    <property type="entry name" value="PP-bd_ACP"/>
</dbReference>
<keyword evidence="8" id="KW-0012">Acyltransferase</keyword>
<dbReference type="InterPro" id="IPR036291">
    <property type="entry name" value="NAD(P)-bd_dom_sf"/>
</dbReference>
<dbReference type="InterPro" id="IPR016039">
    <property type="entry name" value="Thiolase-like"/>
</dbReference>
<evidence type="ECO:0000256" key="7">
    <source>
        <dbReference type="ARBA" id="ARBA00023268"/>
    </source>
</evidence>
<dbReference type="Pfam" id="PF08990">
    <property type="entry name" value="Docking"/>
    <property type="match status" value="1"/>
</dbReference>
<feature type="region of interest" description="Disordered" evidence="11">
    <location>
        <begin position="1281"/>
        <end position="1307"/>
    </location>
</feature>
<dbReference type="RefSeq" id="WP_397025387.1">
    <property type="nucleotide sequence ID" value="NZ_JBITMB010000010.1"/>
</dbReference>
<dbReference type="Pfam" id="PF16197">
    <property type="entry name" value="KAsynt_C_assoc"/>
    <property type="match status" value="3"/>
</dbReference>
<dbReference type="SMART" id="SM00827">
    <property type="entry name" value="PKS_AT"/>
    <property type="match status" value="3"/>
</dbReference>
<evidence type="ECO:0000259" key="13">
    <source>
        <dbReference type="PROSITE" id="PS52004"/>
    </source>
</evidence>
<feature type="domain" description="PKS/mFAS DH" evidence="14">
    <location>
        <begin position="893"/>
        <end position="1166"/>
    </location>
</feature>
<dbReference type="PANTHER" id="PTHR43775">
    <property type="entry name" value="FATTY ACID SYNTHASE"/>
    <property type="match status" value="1"/>
</dbReference>
<evidence type="ECO:0000256" key="5">
    <source>
        <dbReference type="ARBA" id="ARBA00022679"/>
    </source>
</evidence>
<dbReference type="SUPFAM" id="SSF51735">
    <property type="entry name" value="NAD(P)-binding Rossmann-fold domains"/>
    <property type="match status" value="7"/>
</dbReference>
<dbReference type="Pfam" id="PF22953">
    <property type="entry name" value="SpnB_Rossmann"/>
    <property type="match status" value="2"/>
</dbReference>
<dbReference type="InterPro" id="IPR057326">
    <property type="entry name" value="KR_dom"/>
</dbReference>
<comment type="pathway">
    <text evidence="2">Antibiotic biosynthesis.</text>
</comment>
<keyword evidence="6" id="KW-0045">Antibiotic biosynthesis</keyword>
<evidence type="ECO:0000256" key="8">
    <source>
        <dbReference type="ARBA" id="ARBA00023315"/>
    </source>
</evidence>
<feature type="domain" description="Carrier" evidence="12">
    <location>
        <begin position="3607"/>
        <end position="3682"/>
    </location>
</feature>
<gene>
    <name evidence="15" type="ORF">ACIBP5_34035</name>
</gene>
<dbReference type="InterPro" id="IPR016035">
    <property type="entry name" value="Acyl_Trfase/lysoPLipase"/>
</dbReference>
<dbReference type="PANTHER" id="PTHR43775:SF51">
    <property type="entry name" value="INACTIVE PHENOLPHTHIOCEROL SYNTHESIS POLYKETIDE SYNTHASE TYPE I PKS1-RELATED"/>
    <property type="match status" value="1"/>
</dbReference>
<dbReference type="InterPro" id="IPR018201">
    <property type="entry name" value="Ketoacyl_synth_AS"/>
</dbReference>
<dbReference type="InterPro" id="IPR013154">
    <property type="entry name" value="ADH-like_N"/>
</dbReference>
<dbReference type="InterPro" id="IPR036736">
    <property type="entry name" value="ACP-like_sf"/>
</dbReference>
<dbReference type="InterPro" id="IPR020807">
    <property type="entry name" value="PKS_DH"/>
</dbReference>
<dbReference type="Gene3D" id="1.10.1200.10">
    <property type="entry name" value="ACP-like"/>
    <property type="match status" value="3"/>
</dbReference>
<feature type="compositionally biased region" description="Basic and acidic residues" evidence="11">
    <location>
        <begin position="4152"/>
        <end position="4161"/>
    </location>
</feature>
<dbReference type="PROSITE" id="PS52004">
    <property type="entry name" value="KS3_2"/>
    <property type="match status" value="3"/>
</dbReference>
<dbReference type="CDD" id="cd08956">
    <property type="entry name" value="KR_3_FAS_SDR_x"/>
    <property type="match status" value="1"/>
</dbReference>
<feature type="domain" description="Ketosynthase family 3 (KS3)" evidence="13">
    <location>
        <begin position="3700"/>
        <end position="4123"/>
    </location>
</feature>
<feature type="active site" description="Proton acceptor; for dehydratase activity" evidence="9">
    <location>
        <position position="925"/>
    </location>
</feature>